<feature type="compositionally biased region" description="Basic residues" evidence="1">
    <location>
        <begin position="73"/>
        <end position="86"/>
    </location>
</feature>
<feature type="compositionally biased region" description="Gly residues" evidence="1">
    <location>
        <begin position="637"/>
        <end position="659"/>
    </location>
</feature>
<dbReference type="InterPro" id="IPR011990">
    <property type="entry name" value="TPR-like_helical_dom_sf"/>
</dbReference>
<feature type="compositionally biased region" description="Basic and acidic residues" evidence="1">
    <location>
        <begin position="87"/>
        <end position="97"/>
    </location>
</feature>
<dbReference type="GO" id="GO:1990112">
    <property type="term" value="C:RQC complex"/>
    <property type="evidence" value="ECO:0007669"/>
    <property type="project" value="TreeGrafter"/>
</dbReference>
<dbReference type="PANTHER" id="PTHR22684">
    <property type="entry name" value="NULP1-RELATED"/>
    <property type="match status" value="1"/>
</dbReference>
<protein>
    <recommendedName>
        <fullName evidence="4">DUF654-domain-containing protein</fullName>
    </recommendedName>
</protein>
<feature type="region of interest" description="Disordered" evidence="1">
    <location>
        <begin position="1"/>
        <end position="97"/>
    </location>
</feature>
<feature type="compositionally biased region" description="Acidic residues" evidence="1">
    <location>
        <begin position="44"/>
        <end position="67"/>
    </location>
</feature>
<evidence type="ECO:0000313" key="2">
    <source>
        <dbReference type="EMBL" id="CUS06843.1"/>
    </source>
</evidence>
<accession>A0A292PK40</accession>
<dbReference type="PANTHER" id="PTHR22684:SF0">
    <property type="entry name" value="RIBOSOME QUALITY CONTROL COMPLEX SUBUNIT TCF25"/>
    <property type="match status" value="1"/>
</dbReference>
<gene>
    <name evidence="2" type="ORF">GSTUAT00009075001</name>
</gene>
<sequence>MSARARRALRDQELTLQSQTTNDPASEDEAPAPSKASLFALLGEVEDEDGNGDQGLEEGETEEEEGNPEQSPAKKKNRNKKKKKKSRATEAVKSEGKLHHAEFGELVAPRSGSLQPKVVPIDSVLAVESRNFDANAEMRILFGRAAMPEPTGGTFQGRRGGRQRGGMRGRDGRIVSSRRNIFIQPKGTWPNATSGGLGMEIVSVGLDGGPTEFRFVHSTAYQDVQRQFKICVESMDPDRMVQLLHHNPYHIATLLQVSEILSQQGDHEGSGDVLERALFTFGRSVNSVFGARLSEGKARLSFLLPENREFWLACWRYIFNLAMRGTWRAAEEFGRMLLALDPERDPYQVCLIIDMLSLNARQPERFLTLVEHPEFIKRHAHLPNIAFSTALAYHQLRKDALAREYLAKAITRFPWVLKRLSIELSIRHPPNTPLAAEILPPDALHNILSELFVERTKDLWKGADTKQLLADVVASIYSLPQKSFRAPPREPSSVDEFDGVSIDVARHILSTGSRSLIQYLPREWARVPTLSYDPLPPEDGIEGPPLSYLQNLISSVSPILGRAQAAGGDRGDIEDVEEEEFRQLMEQLALEIASASDGNTTGENTADGDVAIGDNNGESAADESGTSSIIQSLLGFVRGGGGTRSEDGSGGGGGGTGEN</sequence>
<dbReference type="Pfam" id="PF04910">
    <property type="entry name" value="Tcf25"/>
    <property type="match status" value="1"/>
</dbReference>
<organism evidence="2 3">
    <name type="scientific">Tuber aestivum</name>
    <name type="common">summer truffle</name>
    <dbReference type="NCBI Taxonomy" id="59557"/>
    <lineage>
        <taxon>Eukaryota</taxon>
        <taxon>Fungi</taxon>
        <taxon>Dikarya</taxon>
        <taxon>Ascomycota</taxon>
        <taxon>Pezizomycotina</taxon>
        <taxon>Pezizomycetes</taxon>
        <taxon>Pezizales</taxon>
        <taxon>Tuberaceae</taxon>
        <taxon>Tuber</taxon>
    </lineage>
</organism>
<keyword evidence="3" id="KW-1185">Reference proteome</keyword>
<evidence type="ECO:0000313" key="3">
    <source>
        <dbReference type="Proteomes" id="UP001412239"/>
    </source>
</evidence>
<name>A0A292PK40_9PEZI</name>
<feature type="compositionally biased region" description="Polar residues" evidence="1">
    <location>
        <begin position="14"/>
        <end position="24"/>
    </location>
</feature>
<proteinExistence type="predicted"/>
<dbReference type="EMBL" id="LN891310">
    <property type="protein sequence ID" value="CUS06843.1"/>
    <property type="molecule type" value="Genomic_DNA"/>
</dbReference>
<dbReference type="InterPro" id="IPR006994">
    <property type="entry name" value="TCF25/Rqc1"/>
</dbReference>
<dbReference type="GO" id="GO:0072344">
    <property type="term" value="P:rescue of stalled ribosome"/>
    <property type="evidence" value="ECO:0007669"/>
    <property type="project" value="TreeGrafter"/>
</dbReference>
<feature type="region of interest" description="Disordered" evidence="1">
    <location>
        <begin position="147"/>
        <end position="170"/>
    </location>
</feature>
<dbReference type="SUPFAM" id="SSF48452">
    <property type="entry name" value="TPR-like"/>
    <property type="match status" value="1"/>
</dbReference>
<evidence type="ECO:0000256" key="1">
    <source>
        <dbReference type="SAM" id="MobiDB-lite"/>
    </source>
</evidence>
<dbReference type="Proteomes" id="UP001412239">
    <property type="component" value="Unassembled WGS sequence"/>
</dbReference>
<evidence type="ECO:0008006" key="4">
    <source>
        <dbReference type="Google" id="ProtNLM"/>
    </source>
</evidence>
<reference evidence="2" key="1">
    <citation type="submission" date="2015-10" db="EMBL/GenBank/DDBJ databases">
        <authorList>
            <person name="Regsiter A."/>
            <person name="william w."/>
        </authorList>
    </citation>
    <scope>NUCLEOTIDE SEQUENCE</scope>
    <source>
        <strain evidence="2">Montdore</strain>
    </source>
</reference>
<feature type="region of interest" description="Disordered" evidence="1">
    <location>
        <begin position="594"/>
        <end position="659"/>
    </location>
</feature>
<dbReference type="AlphaFoldDB" id="A0A292PK40"/>
<dbReference type="GO" id="GO:1990116">
    <property type="term" value="P:ribosome-associated ubiquitin-dependent protein catabolic process"/>
    <property type="evidence" value="ECO:0007669"/>
    <property type="project" value="TreeGrafter"/>
</dbReference>